<dbReference type="RefSeq" id="WP_034768864.1">
    <property type="nucleotide sequence ID" value="NZ_CCRF01000038.1"/>
</dbReference>
<gene>
    <name evidence="3" type="ORF">BT1A1_1092</name>
</gene>
<dbReference type="Pfam" id="PF26341">
    <property type="entry name" value="AAA_SelU"/>
    <property type="match status" value="1"/>
</dbReference>
<sequence length="350" mass="40371">MFTNITVTELIPLMENKQMTLIDVRSPVEFENFSIPTSINIPFFTNEERAEIGTIYNQVSETAARDRGLEIISAKLPDFIKKFKAINGEKTVFCWRGGMRSRTTATLLDLMNIHVHRLDGGIRAYRKWVIEQLENIQLPPVAYVLSGLTGTGKTKILQTLQKEGYPVIDLEGMANHKGSIFGHIGQRPNNQKTFDALLVHRLRELQHAPFIMFESESSRVGKVTLPHFLLDLKGKSNFLMIELPIEERINEILEEYRPWDNQSECLAAFLKIKSRIHTPVANQIEQDLKSENYKQAVRLLLEYYYDKRYKQIEPQYPDSEKIIIHVKNIDEAIQVVKHVIPRIGSDQIIL</sequence>
<dbReference type="SUPFAM" id="SSF52821">
    <property type="entry name" value="Rhodanese/Cell cycle control phosphatase"/>
    <property type="match status" value="1"/>
</dbReference>
<evidence type="ECO:0000313" key="4">
    <source>
        <dbReference type="Proteomes" id="UP000040576"/>
    </source>
</evidence>
<dbReference type="InterPro" id="IPR036873">
    <property type="entry name" value="Rhodanese-like_dom_sf"/>
</dbReference>
<dbReference type="SUPFAM" id="SSF52540">
    <property type="entry name" value="P-loop containing nucleoside triphosphate hydrolases"/>
    <property type="match status" value="1"/>
</dbReference>
<dbReference type="Pfam" id="PF00581">
    <property type="entry name" value="Rhodanese"/>
    <property type="match status" value="1"/>
</dbReference>
<dbReference type="InterPro" id="IPR027417">
    <property type="entry name" value="P-loop_NTPase"/>
</dbReference>
<reference evidence="3 4" key="1">
    <citation type="submission" date="2014-07" db="EMBL/GenBank/DDBJ databases">
        <authorList>
            <person name="Wibberg Daniel"/>
        </authorList>
    </citation>
    <scope>NUCLEOTIDE SEQUENCE [LARGE SCALE GENOMIC DNA]</scope>
</reference>
<proteinExistence type="predicted"/>
<dbReference type="PANTHER" id="PTHR30401:SF0">
    <property type="entry name" value="TRNA 2-SELENOURIDINE SYNTHASE"/>
    <property type="match status" value="1"/>
</dbReference>
<dbReference type="EMBL" id="CCRF01000038">
    <property type="protein sequence ID" value="CEE00924.1"/>
    <property type="molecule type" value="Genomic_DNA"/>
</dbReference>
<evidence type="ECO:0000313" key="3">
    <source>
        <dbReference type="EMBL" id="CEE00924.1"/>
    </source>
</evidence>
<accession>A0A090KQK2</accession>
<dbReference type="InterPro" id="IPR001763">
    <property type="entry name" value="Rhodanese-like_dom"/>
</dbReference>
<organism evidence="3 4">
    <name type="scientific">Caldibacillus thermoamylovorans</name>
    <dbReference type="NCBI Taxonomy" id="35841"/>
    <lineage>
        <taxon>Bacteria</taxon>
        <taxon>Bacillati</taxon>
        <taxon>Bacillota</taxon>
        <taxon>Bacilli</taxon>
        <taxon>Bacillales</taxon>
        <taxon>Bacillaceae</taxon>
        <taxon>Caldibacillus</taxon>
    </lineage>
</organism>
<keyword evidence="4" id="KW-1185">Reference proteome</keyword>
<evidence type="ECO:0000256" key="1">
    <source>
        <dbReference type="ARBA" id="ARBA00023266"/>
    </source>
</evidence>
<keyword evidence="1" id="KW-0711">Selenium</keyword>
<dbReference type="SMART" id="SM00450">
    <property type="entry name" value="RHOD"/>
    <property type="match status" value="1"/>
</dbReference>
<dbReference type="Gene3D" id="3.40.250.10">
    <property type="entry name" value="Rhodanese-like domain"/>
    <property type="match status" value="1"/>
</dbReference>
<dbReference type="NCBIfam" id="NF008750">
    <property type="entry name" value="PRK11784.1-2"/>
    <property type="match status" value="1"/>
</dbReference>
<feature type="domain" description="Rhodanese" evidence="2">
    <location>
        <begin position="15"/>
        <end position="131"/>
    </location>
</feature>
<dbReference type="InterPro" id="IPR017582">
    <property type="entry name" value="SelU"/>
</dbReference>
<evidence type="ECO:0000259" key="2">
    <source>
        <dbReference type="PROSITE" id="PS50206"/>
    </source>
</evidence>
<dbReference type="Proteomes" id="UP000040576">
    <property type="component" value="Unassembled WGS sequence"/>
</dbReference>
<dbReference type="PROSITE" id="PS50206">
    <property type="entry name" value="RHODANESE_3"/>
    <property type="match status" value="1"/>
</dbReference>
<dbReference type="InterPro" id="IPR058840">
    <property type="entry name" value="AAA_SelU"/>
</dbReference>
<protein>
    <submittedName>
        <fullName evidence="3">tRNA 2-selenouridine synthase</fullName>
    </submittedName>
</protein>
<dbReference type="NCBIfam" id="TIGR03167">
    <property type="entry name" value="tRNA_sel_U_synt"/>
    <property type="match status" value="1"/>
</dbReference>
<dbReference type="GO" id="GO:0043828">
    <property type="term" value="F:tRNA 2-selenouridine synthase activity"/>
    <property type="evidence" value="ECO:0007669"/>
    <property type="project" value="InterPro"/>
</dbReference>
<name>A0A090KQK2_9BACI</name>
<dbReference type="AlphaFoldDB" id="A0A090KQK2"/>
<dbReference type="PANTHER" id="PTHR30401">
    <property type="entry name" value="TRNA 2-SELENOURIDINE SYNTHASE"/>
    <property type="match status" value="1"/>
</dbReference>
<dbReference type="GO" id="GO:0002098">
    <property type="term" value="P:tRNA wobble uridine modification"/>
    <property type="evidence" value="ECO:0007669"/>
    <property type="project" value="InterPro"/>
</dbReference>